<name>A0A1E1LFD1_9HELO</name>
<sequence length="116" mass="13186">MTRIKGHLPQLSYADIRDDNFKYSVQTSADSFLSSRFAFSLLSALWRFFQTPICSGSICPLSPSVWLPTDPHEQAVLAALFPHHQATRPHIRRIFIPLSPTTRILSYTRELPSCLV</sequence>
<protein>
    <submittedName>
        <fullName evidence="1">Uncharacterized protein</fullName>
    </submittedName>
</protein>
<evidence type="ECO:0000313" key="2">
    <source>
        <dbReference type="Proteomes" id="UP000178912"/>
    </source>
</evidence>
<accession>A0A1E1LFD1</accession>
<dbReference type="Proteomes" id="UP000178912">
    <property type="component" value="Unassembled WGS sequence"/>
</dbReference>
<gene>
    <name evidence="1" type="ORF">RAG0_13529</name>
</gene>
<reference evidence="2" key="1">
    <citation type="submission" date="2016-03" db="EMBL/GenBank/DDBJ databases">
        <authorList>
            <person name="Guldener U."/>
        </authorList>
    </citation>
    <scope>NUCLEOTIDE SEQUENCE [LARGE SCALE GENOMIC DNA]</scope>
    <source>
        <strain evidence="2">04CH-RAC-A.6.1</strain>
    </source>
</reference>
<proteinExistence type="predicted"/>
<organism evidence="1 2">
    <name type="scientific">Rhynchosporium agropyri</name>
    <dbReference type="NCBI Taxonomy" id="914238"/>
    <lineage>
        <taxon>Eukaryota</taxon>
        <taxon>Fungi</taxon>
        <taxon>Dikarya</taxon>
        <taxon>Ascomycota</taxon>
        <taxon>Pezizomycotina</taxon>
        <taxon>Leotiomycetes</taxon>
        <taxon>Helotiales</taxon>
        <taxon>Ploettnerulaceae</taxon>
        <taxon>Rhynchosporium</taxon>
    </lineage>
</organism>
<dbReference type="EMBL" id="FJUX01000104">
    <property type="protein sequence ID" value="CZT08449.1"/>
    <property type="molecule type" value="Genomic_DNA"/>
</dbReference>
<dbReference type="AlphaFoldDB" id="A0A1E1LFD1"/>
<keyword evidence="2" id="KW-1185">Reference proteome</keyword>
<evidence type="ECO:0000313" key="1">
    <source>
        <dbReference type="EMBL" id="CZT08449.1"/>
    </source>
</evidence>